<feature type="domain" description="Pterin-binding" evidence="2">
    <location>
        <begin position="94"/>
        <end position="336"/>
    </location>
</feature>
<dbReference type="Proteomes" id="UP001617669">
    <property type="component" value="Unassembled WGS sequence"/>
</dbReference>
<dbReference type="InterPro" id="IPR000489">
    <property type="entry name" value="Pterin-binding_dom"/>
</dbReference>
<keyword evidence="4" id="KW-1185">Reference proteome</keyword>
<dbReference type="SUPFAM" id="SSF51717">
    <property type="entry name" value="Dihydropteroate synthetase-like"/>
    <property type="match status" value="1"/>
</dbReference>
<reference evidence="3 4" key="1">
    <citation type="submission" date="2024-11" db="EMBL/GenBank/DDBJ databases">
        <authorList>
            <person name="Kaparullina E.N."/>
            <person name="Delegan Y.A."/>
            <person name="Doronina N.V."/>
        </authorList>
    </citation>
    <scope>NUCLEOTIDE SEQUENCE [LARGE SCALE GENOMIC DNA]</scope>
    <source>
        <strain evidence="3 4">7sh_L</strain>
    </source>
</reference>
<proteinExistence type="predicted"/>
<gene>
    <name evidence="3" type="ORF">ACIKP9_03690</name>
</gene>
<organism evidence="3 4">
    <name type="scientific">Methylobacillus methanolivorans</name>
    <dbReference type="NCBI Taxonomy" id="1848927"/>
    <lineage>
        <taxon>Bacteria</taxon>
        <taxon>Pseudomonadati</taxon>
        <taxon>Pseudomonadota</taxon>
        <taxon>Betaproteobacteria</taxon>
        <taxon>Nitrosomonadales</taxon>
        <taxon>Methylophilaceae</taxon>
        <taxon>Methylobacillus</taxon>
    </lineage>
</organism>
<comment type="caution">
    <text evidence="3">The sequence shown here is derived from an EMBL/GenBank/DDBJ whole genome shotgun (WGS) entry which is preliminary data.</text>
</comment>
<evidence type="ECO:0000313" key="4">
    <source>
        <dbReference type="Proteomes" id="UP001617669"/>
    </source>
</evidence>
<dbReference type="PROSITE" id="PS50972">
    <property type="entry name" value="PTERIN_BINDING"/>
    <property type="match status" value="1"/>
</dbReference>
<evidence type="ECO:0000313" key="3">
    <source>
        <dbReference type="EMBL" id="MFJ5445321.1"/>
    </source>
</evidence>
<name>A0ABW8GIX3_9PROT</name>
<dbReference type="Pfam" id="PF20123">
    <property type="entry name" value="DUF6513"/>
    <property type="match status" value="1"/>
</dbReference>
<accession>A0ABW8GIX3</accession>
<sequence>MSENLLFLTGKLAEKSLHKVLADMQPTEFNYRVAQLGVSVAALLTPQLIMRRLPDAGDADRIIVPGLCRGDLAPLEEKYGVPVQRGPEDLKDLPQFFGRGGRQADLSMYDVKIFAEIVEAPQLSVEGVVARAQEFRRQGADVVDLGCLPNTPFPHLKDSIQALKQEGFKVSVDSLNTDDLLLAGRAGADYLLSLTEKTLWIADEVESTPILIPTTPTNPRSLYRAIEGMLKREKPFIADAILDPIPFGFTDSIVRYQRLRKRYPDIEIMMGVGNLTELTDADTTGINAMLFGMITELKINAVLATSVSAHATFAVAEADVARRVMYAAREENRLPRDYSNGLLGLHDRRPFTYTPEEVEELASQIKDPSFRIIISKDGMHVFNRDGIHCETDPFRLYPYLNVDQDGSHAFYLGVELARAQIAWQLKKRYSQDEELEWGCATLAKDPEGRVEHRDAALKDKKEKRAEHNNTDATCGPRRIEKEPTNIEPPVEDVTCGPRSTRKMPDA</sequence>
<dbReference type="RefSeq" id="WP_400879429.1">
    <property type="nucleotide sequence ID" value="NZ_JBIWXY010000001.1"/>
</dbReference>
<feature type="compositionally biased region" description="Basic and acidic residues" evidence="1">
    <location>
        <begin position="456"/>
        <end position="469"/>
    </location>
</feature>
<evidence type="ECO:0000256" key="1">
    <source>
        <dbReference type="SAM" id="MobiDB-lite"/>
    </source>
</evidence>
<protein>
    <submittedName>
        <fullName evidence="3">DUF6513 domain-containing protein</fullName>
    </submittedName>
</protein>
<dbReference type="InterPro" id="IPR045406">
    <property type="entry name" value="DUF6513"/>
</dbReference>
<dbReference type="EMBL" id="JBIWXY010000001">
    <property type="protein sequence ID" value="MFJ5445321.1"/>
    <property type="molecule type" value="Genomic_DNA"/>
</dbReference>
<dbReference type="InterPro" id="IPR011005">
    <property type="entry name" value="Dihydropteroate_synth-like_sf"/>
</dbReference>
<evidence type="ECO:0000259" key="2">
    <source>
        <dbReference type="PROSITE" id="PS50972"/>
    </source>
</evidence>
<feature type="region of interest" description="Disordered" evidence="1">
    <location>
        <begin position="456"/>
        <end position="506"/>
    </location>
</feature>